<dbReference type="InterPro" id="IPR001927">
    <property type="entry name" value="Na/Gal_symport"/>
</dbReference>
<protein>
    <submittedName>
        <fullName evidence="3">MFS transporter</fullName>
    </submittedName>
</protein>
<dbReference type="NCBIfam" id="TIGR00792">
    <property type="entry name" value="gph"/>
    <property type="match status" value="1"/>
</dbReference>
<feature type="transmembrane region" description="Helical" evidence="2">
    <location>
        <begin position="112"/>
        <end position="137"/>
    </location>
</feature>
<dbReference type="SUPFAM" id="SSF103473">
    <property type="entry name" value="MFS general substrate transporter"/>
    <property type="match status" value="1"/>
</dbReference>
<feature type="transmembrane region" description="Helical" evidence="2">
    <location>
        <begin position="275"/>
        <end position="296"/>
    </location>
</feature>
<feature type="transmembrane region" description="Helical" evidence="2">
    <location>
        <begin position="48"/>
        <end position="67"/>
    </location>
</feature>
<dbReference type="InterPro" id="IPR036259">
    <property type="entry name" value="MFS_trans_sf"/>
</dbReference>
<dbReference type="EMBL" id="JACETM010000054">
    <property type="protein sequence ID" value="MBA4724371.1"/>
    <property type="molecule type" value="Genomic_DNA"/>
</dbReference>
<feature type="transmembrane region" description="Helical" evidence="2">
    <location>
        <begin position="329"/>
        <end position="349"/>
    </location>
</feature>
<proteinExistence type="inferred from homology"/>
<sequence>MNLNLDIKEFFSANKTRAAYGIGDYAICLYWSGVSLYLLYFYTDVVGISPLMAGWIYALGIAWDAVTDPFMGYMAERTRTKMGSYRPYIFYGSVPLALSFVLLLWVPPFEGTFLFIFLLLVNLIHRTCFTVVSVPYSSLTARITDDSDERTKLTTVRMLAAAAGTFSISALAFPIVLFFGGGEEALGFVYLGLIAGFTAVAILSVTVFFVEERSFEFSKEELPSFKNVFKSVTNNYPFWIVFSAILILISTYLMFNNNLIYFTKYALSLHEYQGTILAVLSGANLAAIPIWAFLAIKLGKKNTWMLSMTLLFIGFCIFYLYPIAELNELLFILAFIGFANGATGVLFWSMLPDTIEYGEWKTGIRTESSLYGFMTFAQKGAIAFAAVILGMILTNIGFEPNEVQTEQTLESLKDLMSLIPLIGVFISFVLVYFYPIDRVFHKKLIDEINLRKLKNV</sequence>
<keyword evidence="2" id="KW-1133">Transmembrane helix</keyword>
<dbReference type="InterPro" id="IPR039672">
    <property type="entry name" value="MFS_2"/>
</dbReference>
<feature type="transmembrane region" description="Helical" evidence="2">
    <location>
        <begin position="21"/>
        <end position="42"/>
    </location>
</feature>
<dbReference type="AlphaFoldDB" id="A0A838YSS7"/>
<gene>
    <name evidence="3" type="ORF">H2021_04040</name>
</gene>
<feature type="transmembrane region" description="Helical" evidence="2">
    <location>
        <begin position="303"/>
        <end position="323"/>
    </location>
</feature>
<organism evidence="3 4">
    <name type="scientific">SAR86 cluster bacterium</name>
    <dbReference type="NCBI Taxonomy" id="2030880"/>
    <lineage>
        <taxon>Bacteria</taxon>
        <taxon>Pseudomonadati</taxon>
        <taxon>Pseudomonadota</taxon>
        <taxon>Gammaproteobacteria</taxon>
        <taxon>SAR86 cluster</taxon>
    </lineage>
</organism>
<evidence type="ECO:0000256" key="1">
    <source>
        <dbReference type="ARBA" id="ARBA00009617"/>
    </source>
</evidence>
<feature type="transmembrane region" description="Helical" evidence="2">
    <location>
        <begin position="185"/>
        <end position="210"/>
    </location>
</feature>
<dbReference type="GO" id="GO:0008643">
    <property type="term" value="P:carbohydrate transport"/>
    <property type="evidence" value="ECO:0007669"/>
    <property type="project" value="InterPro"/>
</dbReference>
<evidence type="ECO:0000256" key="2">
    <source>
        <dbReference type="SAM" id="Phobius"/>
    </source>
</evidence>
<name>A0A838YSS7_9GAMM</name>
<dbReference type="Proteomes" id="UP000585327">
    <property type="component" value="Unassembled WGS sequence"/>
</dbReference>
<dbReference type="PANTHER" id="PTHR11328">
    <property type="entry name" value="MAJOR FACILITATOR SUPERFAMILY DOMAIN-CONTAINING PROTEIN"/>
    <property type="match status" value="1"/>
</dbReference>
<dbReference type="CDD" id="cd17332">
    <property type="entry name" value="MFS_MelB_like"/>
    <property type="match status" value="1"/>
</dbReference>
<comment type="caution">
    <text evidence="3">The sequence shown here is derived from an EMBL/GenBank/DDBJ whole genome shotgun (WGS) entry which is preliminary data.</text>
</comment>
<reference evidence="3 4" key="1">
    <citation type="submission" date="2020-06" db="EMBL/GenBank/DDBJ databases">
        <title>Dysbiosis in marine aquaculture revealed through microbiome analysis: reverse ecology for environmental sustainability.</title>
        <authorList>
            <person name="Haro-Moreno J.M."/>
            <person name="Coutinho F.H."/>
            <person name="Zaragoza-Solas A."/>
            <person name="Picazo A."/>
            <person name="Almagro-Moreno S."/>
            <person name="Lopez-Perez M."/>
        </authorList>
    </citation>
    <scope>NUCLEOTIDE SEQUENCE [LARGE SCALE GENOMIC DNA]</scope>
    <source>
        <strain evidence="3">MCMED-G42</strain>
    </source>
</reference>
<accession>A0A838YSS7</accession>
<feature type="transmembrane region" description="Helical" evidence="2">
    <location>
        <begin position="88"/>
        <end position="106"/>
    </location>
</feature>
<dbReference type="Pfam" id="PF13347">
    <property type="entry name" value="MFS_2"/>
    <property type="match status" value="1"/>
</dbReference>
<dbReference type="PANTHER" id="PTHR11328:SF24">
    <property type="entry name" value="MAJOR FACILITATOR SUPERFAMILY (MFS) PROFILE DOMAIN-CONTAINING PROTEIN"/>
    <property type="match status" value="1"/>
</dbReference>
<feature type="transmembrane region" description="Helical" evidence="2">
    <location>
        <begin position="415"/>
        <end position="434"/>
    </location>
</feature>
<evidence type="ECO:0000313" key="4">
    <source>
        <dbReference type="Proteomes" id="UP000585327"/>
    </source>
</evidence>
<keyword evidence="2" id="KW-0472">Membrane</keyword>
<comment type="similarity">
    <text evidence="1">Belongs to the sodium:galactoside symporter (TC 2.A.2) family.</text>
</comment>
<evidence type="ECO:0000313" key="3">
    <source>
        <dbReference type="EMBL" id="MBA4724371.1"/>
    </source>
</evidence>
<feature type="transmembrane region" description="Helical" evidence="2">
    <location>
        <begin position="370"/>
        <end position="395"/>
    </location>
</feature>
<feature type="transmembrane region" description="Helical" evidence="2">
    <location>
        <begin position="236"/>
        <end position="255"/>
    </location>
</feature>
<feature type="transmembrane region" description="Helical" evidence="2">
    <location>
        <begin position="158"/>
        <end position="179"/>
    </location>
</feature>
<dbReference type="GO" id="GO:0005886">
    <property type="term" value="C:plasma membrane"/>
    <property type="evidence" value="ECO:0007669"/>
    <property type="project" value="TreeGrafter"/>
</dbReference>
<dbReference type="Gene3D" id="1.20.1250.20">
    <property type="entry name" value="MFS general substrate transporter like domains"/>
    <property type="match status" value="2"/>
</dbReference>
<dbReference type="GO" id="GO:0006814">
    <property type="term" value="P:sodium ion transport"/>
    <property type="evidence" value="ECO:0007669"/>
    <property type="project" value="InterPro"/>
</dbReference>
<keyword evidence="2" id="KW-0812">Transmembrane</keyword>
<dbReference type="GO" id="GO:0015293">
    <property type="term" value="F:symporter activity"/>
    <property type="evidence" value="ECO:0007669"/>
    <property type="project" value="InterPro"/>
</dbReference>